<evidence type="ECO:0000313" key="2">
    <source>
        <dbReference type="EMBL" id="GBM72789.1"/>
    </source>
</evidence>
<dbReference type="AlphaFoldDB" id="A0A4Y2I6A0"/>
<accession>A0A4Y2I6A0</accession>
<dbReference type="Pfam" id="PF00443">
    <property type="entry name" value="UCH"/>
    <property type="match status" value="1"/>
</dbReference>
<dbReference type="InterPro" id="IPR038765">
    <property type="entry name" value="Papain-like_cys_pep_sf"/>
</dbReference>
<reference evidence="2 3" key="1">
    <citation type="journal article" date="2019" name="Sci. Rep.">
        <title>Orb-weaving spider Araneus ventricosus genome elucidates the spidroin gene catalogue.</title>
        <authorList>
            <person name="Kono N."/>
            <person name="Nakamura H."/>
            <person name="Ohtoshi R."/>
            <person name="Moran D.A.P."/>
            <person name="Shinohara A."/>
            <person name="Yoshida Y."/>
            <person name="Fujiwara M."/>
            <person name="Mori M."/>
            <person name="Tomita M."/>
            <person name="Arakawa K."/>
        </authorList>
    </citation>
    <scope>NUCLEOTIDE SEQUENCE [LARGE SCALE GENOMIC DNA]</scope>
</reference>
<dbReference type="SUPFAM" id="SSF54001">
    <property type="entry name" value="Cysteine proteinases"/>
    <property type="match status" value="1"/>
</dbReference>
<dbReference type="InterPro" id="IPR001394">
    <property type="entry name" value="Peptidase_C19_UCH"/>
</dbReference>
<evidence type="ECO:0000313" key="3">
    <source>
        <dbReference type="Proteomes" id="UP000499080"/>
    </source>
</evidence>
<comment type="caution">
    <text evidence="2">The sequence shown here is derived from an EMBL/GenBank/DDBJ whole genome shotgun (WGS) entry which is preliminary data.</text>
</comment>
<dbReference type="Gene3D" id="3.90.70.10">
    <property type="entry name" value="Cysteine proteinases"/>
    <property type="match status" value="1"/>
</dbReference>
<name>A0A4Y2I6A0_ARAVE</name>
<gene>
    <name evidence="2" type="ORF">AVEN_230344_1</name>
</gene>
<keyword evidence="3" id="KW-1185">Reference proteome</keyword>
<dbReference type="EMBL" id="BGPR01002400">
    <property type="protein sequence ID" value="GBM72789.1"/>
    <property type="molecule type" value="Genomic_DNA"/>
</dbReference>
<feature type="domain" description="Peptidase C19 ubiquitin carboxyl-terminal hydrolase" evidence="1">
    <location>
        <begin position="8"/>
        <end position="144"/>
    </location>
</feature>
<dbReference type="GO" id="GO:0004843">
    <property type="term" value="F:cysteine-type deubiquitinase activity"/>
    <property type="evidence" value="ECO:0007669"/>
    <property type="project" value="InterPro"/>
</dbReference>
<organism evidence="2 3">
    <name type="scientific">Araneus ventricosus</name>
    <name type="common">Orbweaver spider</name>
    <name type="synonym">Epeira ventricosa</name>
    <dbReference type="NCBI Taxonomy" id="182803"/>
    <lineage>
        <taxon>Eukaryota</taxon>
        <taxon>Metazoa</taxon>
        <taxon>Ecdysozoa</taxon>
        <taxon>Arthropoda</taxon>
        <taxon>Chelicerata</taxon>
        <taxon>Arachnida</taxon>
        <taxon>Araneae</taxon>
        <taxon>Araneomorphae</taxon>
        <taxon>Entelegynae</taxon>
        <taxon>Araneoidea</taxon>
        <taxon>Araneidae</taxon>
        <taxon>Araneus</taxon>
    </lineage>
</organism>
<evidence type="ECO:0000259" key="1">
    <source>
        <dbReference type="Pfam" id="PF00443"/>
    </source>
</evidence>
<dbReference type="Proteomes" id="UP000499080">
    <property type="component" value="Unassembled WGS sequence"/>
</dbReference>
<proteinExistence type="predicted"/>
<dbReference type="GO" id="GO:0016579">
    <property type="term" value="P:protein deubiquitination"/>
    <property type="evidence" value="ECO:0007669"/>
    <property type="project" value="InterPro"/>
</dbReference>
<sequence length="185" mass="21291">MKDIWLGQDKVIETKLFKKAGAKHLRILENNEEQDSHECLISLIQKISSELTAECIKSQFPGPIAEEYFCATCRKITFQEKRSTIESLPKYIIFHVNRFVEVRGKHRKEKKNISITRIIEFGTKTLKLHSVIAHFGSPAQGHCVWKLYCNNLTTLINESINREILFNGFNFCDNIVLGLGTTLHI</sequence>
<protein>
    <recommendedName>
        <fullName evidence="1">Peptidase C19 ubiquitin carboxyl-terminal hydrolase domain-containing protein</fullName>
    </recommendedName>
</protein>